<proteinExistence type="evidence at transcript level"/>
<evidence type="ECO:0000313" key="2">
    <source>
        <dbReference type="EMBL" id="AFK36674.1"/>
    </source>
</evidence>
<dbReference type="AlphaFoldDB" id="I3S8T2"/>
<name>I3S8T2_LOTJA</name>
<protein>
    <submittedName>
        <fullName evidence="2">Uncharacterized protein</fullName>
    </submittedName>
</protein>
<organism evidence="2">
    <name type="scientific">Lotus japonicus</name>
    <name type="common">Lotus corniculatus var. japonicus</name>
    <dbReference type="NCBI Taxonomy" id="34305"/>
    <lineage>
        <taxon>Eukaryota</taxon>
        <taxon>Viridiplantae</taxon>
        <taxon>Streptophyta</taxon>
        <taxon>Embryophyta</taxon>
        <taxon>Tracheophyta</taxon>
        <taxon>Spermatophyta</taxon>
        <taxon>Magnoliopsida</taxon>
        <taxon>eudicotyledons</taxon>
        <taxon>Gunneridae</taxon>
        <taxon>Pentapetalae</taxon>
        <taxon>rosids</taxon>
        <taxon>fabids</taxon>
        <taxon>Fabales</taxon>
        <taxon>Fabaceae</taxon>
        <taxon>Papilionoideae</taxon>
        <taxon>50 kb inversion clade</taxon>
        <taxon>NPAAA clade</taxon>
        <taxon>Hologalegina</taxon>
        <taxon>robinioid clade</taxon>
        <taxon>Loteae</taxon>
        <taxon>Lotus</taxon>
    </lineage>
</organism>
<keyword evidence="1" id="KW-0812">Transmembrane</keyword>
<accession>I3S8T2</accession>
<keyword evidence="1" id="KW-1133">Transmembrane helix</keyword>
<sequence length="73" mass="9046">MESLHYIQKHQRRKRRMSCLMLIIMHLQTLTCLQWFQLLLKSWELPIRTNTWYNQPPFLSQPWSMKNLSPNLF</sequence>
<keyword evidence="1" id="KW-0472">Membrane</keyword>
<evidence type="ECO:0000256" key="1">
    <source>
        <dbReference type="SAM" id="Phobius"/>
    </source>
</evidence>
<dbReference type="EMBL" id="BT136879">
    <property type="protein sequence ID" value="AFK36674.1"/>
    <property type="molecule type" value="mRNA"/>
</dbReference>
<reference evidence="2" key="1">
    <citation type="submission" date="2012-05" db="EMBL/GenBank/DDBJ databases">
        <authorList>
            <person name="Krishnakumar V."/>
            <person name="Cheung F."/>
            <person name="Xiao Y."/>
            <person name="Chan A."/>
            <person name="Moskal W.A."/>
            <person name="Town C.D."/>
        </authorList>
    </citation>
    <scope>NUCLEOTIDE SEQUENCE</scope>
</reference>
<feature type="transmembrane region" description="Helical" evidence="1">
    <location>
        <begin position="20"/>
        <end position="40"/>
    </location>
</feature>